<evidence type="ECO:0000313" key="2">
    <source>
        <dbReference type="EMBL" id="MCL1126933.1"/>
    </source>
</evidence>
<dbReference type="Gene3D" id="2.40.420.20">
    <property type="match status" value="1"/>
</dbReference>
<proteinExistence type="predicted"/>
<gene>
    <name evidence="2" type="ORF">L2764_21260</name>
</gene>
<sequence length="126" mass="13785">MSVIRKVYAIEPLIDESTRTVTLRAEVTATDLYPGSYVDVILLLSDKQKVLTVPETALMSSLYGGFVYQVVDNKVKKVVVKIGRRRNACVELLSGVKMGDRIISAGLRKVTNGVSVKPSSIDLNSQ</sequence>
<evidence type="ECO:0000313" key="3">
    <source>
        <dbReference type="Proteomes" id="UP001203423"/>
    </source>
</evidence>
<dbReference type="EMBL" id="JAKIKS010000116">
    <property type="protein sequence ID" value="MCL1126933.1"/>
    <property type="molecule type" value="Genomic_DNA"/>
</dbReference>
<reference evidence="2 3" key="1">
    <citation type="submission" date="2022-01" db="EMBL/GenBank/DDBJ databases">
        <title>Whole genome-based taxonomy of the Shewanellaceae.</title>
        <authorList>
            <person name="Martin-Rodriguez A.J."/>
        </authorList>
    </citation>
    <scope>NUCLEOTIDE SEQUENCE [LARGE SCALE GENOMIC DNA]</scope>
    <source>
        <strain evidence="2 3">DSM 17177</strain>
    </source>
</reference>
<dbReference type="Pfam" id="PF25989">
    <property type="entry name" value="YknX_C"/>
    <property type="match status" value="1"/>
</dbReference>
<dbReference type="PANTHER" id="PTHR30469:SF11">
    <property type="entry name" value="BLL4320 PROTEIN"/>
    <property type="match status" value="1"/>
</dbReference>
<keyword evidence="3" id="KW-1185">Reference proteome</keyword>
<evidence type="ECO:0000259" key="1">
    <source>
        <dbReference type="Pfam" id="PF25989"/>
    </source>
</evidence>
<feature type="domain" description="YknX-like C-terminal permuted SH3-like" evidence="1">
    <location>
        <begin position="50"/>
        <end position="117"/>
    </location>
</feature>
<dbReference type="PANTHER" id="PTHR30469">
    <property type="entry name" value="MULTIDRUG RESISTANCE PROTEIN MDTA"/>
    <property type="match status" value="1"/>
</dbReference>
<name>A0ABT0LGW2_9GAMM</name>
<protein>
    <recommendedName>
        <fullName evidence="1">YknX-like C-terminal permuted SH3-like domain-containing protein</fullName>
    </recommendedName>
</protein>
<accession>A0ABT0LGW2</accession>
<dbReference type="Proteomes" id="UP001203423">
    <property type="component" value="Unassembled WGS sequence"/>
</dbReference>
<comment type="caution">
    <text evidence="2">The sequence shown here is derived from an EMBL/GenBank/DDBJ whole genome shotgun (WGS) entry which is preliminary data.</text>
</comment>
<dbReference type="InterPro" id="IPR058637">
    <property type="entry name" value="YknX-like_C"/>
</dbReference>
<organism evidence="2 3">
    <name type="scientific">Shewanella surugensis</name>
    <dbReference type="NCBI Taxonomy" id="212020"/>
    <lineage>
        <taxon>Bacteria</taxon>
        <taxon>Pseudomonadati</taxon>
        <taxon>Pseudomonadota</taxon>
        <taxon>Gammaproteobacteria</taxon>
        <taxon>Alteromonadales</taxon>
        <taxon>Shewanellaceae</taxon>
        <taxon>Shewanella</taxon>
    </lineage>
</organism>
<dbReference type="RefSeq" id="WP_248942343.1">
    <property type="nucleotide sequence ID" value="NZ_JAKIKS010000116.1"/>
</dbReference>